<protein>
    <recommendedName>
        <fullName evidence="3">C2H2-type domain-containing protein</fullName>
    </recommendedName>
</protein>
<keyword evidence="1" id="KW-0863">Zinc-finger</keyword>
<evidence type="ECO:0000313" key="4">
    <source>
        <dbReference type="EMBL" id="EAU31653.1"/>
    </source>
</evidence>
<accession>Q0CCV4</accession>
<feature type="region of interest" description="Disordered" evidence="2">
    <location>
        <begin position="98"/>
        <end position="133"/>
    </location>
</feature>
<dbReference type="SMART" id="SM00355">
    <property type="entry name" value="ZnF_C2H2"/>
    <property type="match status" value="2"/>
</dbReference>
<dbReference type="STRING" id="341663.Q0CCV4"/>
<dbReference type="RefSeq" id="XP_001217619.1">
    <property type="nucleotide sequence ID" value="XM_001217618.1"/>
</dbReference>
<evidence type="ECO:0000259" key="3">
    <source>
        <dbReference type="PROSITE" id="PS50157"/>
    </source>
</evidence>
<evidence type="ECO:0000256" key="1">
    <source>
        <dbReference type="PROSITE-ProRule" id="PRU00042"/>
    </source>
</evidence>
<dbReference type="GeneID" id="4353484"/>
<dbReference type="PROSITE" id="PS00028">
    <property type="entry name" value="ZINC_FINGER_C2H2_1"/>
    <property type="match status" value="1"/>
</dbReference>
<dbReference type="SUPFAM" id="SSF57667">
    <property type="entry name" value="beta-beta-alpha zinc fingers"/>
    <property type="match status" value="1"/>
</dbReference>
<feature type="domain" description="C2H2-type" evidence="3">
    <location>
        <begin position="169"/>
        <end position="196"/>
    </location>
</feature>
<dbReference type="Gene3D" id="3.30.160.60">
    <property type="entry name" value="Classic Zinc Finger"/>
    <property type="match status" value="2"/>
</dbReference>
<keyword evidence="1" id="KW-0479">Metal-binding</keyword>
<organism evidence="4 5">
    <name type="scientific">Aspergillus terreus (strain NIH 2624 / FGSC A1156)</name>
    <dbReference type="NCBI Taxonomy" id="341663"/>
    <lineage>
        <taxon>Eukaryota</taxon>
        <taxon>Fungi</taxon>
        <taxon>Dikarya</taxon>
        <taxon>Ascomycota</taxon>
        <taxon>Pezizomycotina</taxon>
        <taxon>Eurotiomycetes</taxon>
        <taxon>Eurotiomycetidae</taxon>
        <taxon>Eurotiales</taxon>
        <taxon>Aspergillaceae</taxon>
        <taxon>Aspergillus</taxon>
        <taxon>Aspergillus subgen. Circumdati</taxon>
    </lineage>
</organism>
<dbReference type="InterPro" id="IPR036236">
    <property type="entry name" value="Znf_C2H2_sf"/>
</dbReference>
<sequence length="196" mass="21633">MDAQSGNTAWRNPECWYGEDISLPPDADNSLSILSPNPIDLSLFGQCPTGLFEVSSANAPGTRCTEPNMDALQSLLAASTDSATANYHRQICGNVGDDLDRSAHSVPAAPRDRSRVKARRSRRKNVSKSKSGNQRLQCGWNNCDYNGTFGRKAELMRHIDSKHVSPGAHMCPMPNCGRAFNRKDNLDEHLRVHLRN</sequence>
<evidence type="ECO:0000313" key="5">
    <source>
        <dbReference type="Proteomes" id="UP000007963"/>
    </source>
</evidence>
<keyword evidence="1" id="KW-0862">Zinc</keyword>
<dbReference type="InterPro" id="IPR013087">
    <property type="entry name" value="Znf_C2H2_type"/>
</dbReference>
<proteinExistence type="predicted"/>
<name>Q0CCV4_ASPTN</name>
<dbReference type="PROSITE" id="PS50157">
    <property type="entry name" value="ZINC_FINGER_C2H2_2"/>
    <property type="match status" value="1"/>
</dbReference>
<dbReference type="AlphaFoldDB" id="Q0CCV4"/>
<dbReference type="GO" id="GO:0008270">
    <property type="term" value="F:zinc ion binding"/>
    <property type="evidence" value="ECO:0007669"/>
    <property type="project" value="UniProtKB-KW"/>
</dbReference>
<dbReference type="VEuPathDB" id="FungiDB:ATEG_08480"/>
<gene>
    <name evidence="4" type="ORF">ATEG_08480</name>
</gene>
<dbReference type="HOGENOM" id="CLU_1383887_0_0_1"/>
<feature type="compositionally biased region" description="Basic residues" evidence="2">
    <location>
        <begin position="116"/>
        <end position="127"/>
    </location>
</feature>
<evidence type="ECO:0000256" key="2">
    <source>
        <dbReference type="SAM" id="MobiDB-lite"/>
    </source>
</evidence>
<dbReference type="OrthoDB" id="654211at2759"/>
<reference evidence="5" key="1">
    <citation type="submission" date="2005-09" db="EMBL/GenBank/DDBJ databases">
        <title>Annotation of the Aspergillus terreus NIH2624 genome.</title>
        <authorList>
            <person name="Birren B.W."/>
            <person name="Lander E.S."/>
            <person name="Galagan J.E."/>
            <person name="Nusbaum C."/>
            <person name="Devon K."/>
            <person name="Henn M."/>
            <person name="Ma L.-J."/>
            <person name="Jaffe D.B."/>
            <person name="Butler J."/>
            <person name="Alvarez P."/>
            <person name="Gnerre S."/>
            <person name="Grabherr M."/>
            <person name="Kleber M."/>
            <person name="Mauceli E.W."/>
            <person name="Brockman W."/>
            <person name="Rounsley S."/>
            <person name="Young S.K."/>
            <person name="LaButti K."/>
            <person name="Pushparaj V."/>
            <person name="DeCaprio D."/>
            <person name="Crawford M."/>
            <person name="Koehrsen M."/>
            <person name="Engels R."/>
            <person name="Montgomery P."/>
            <person name="Pearson M."/>
            <person name="Howarth C."/>
            <person name="Larson L."/>
            <person name="Luoma S."/>
            <person name="White J."/>
            <person name="Alvarado L."/>
            <person name="Kodira C.D."/>
            <person name="Zeng Q."/>
            <person name="Oleary S."/>
            <person name="Yandava C."/>
            <person name="Denning D.W."/>
            <person name="Nierman W.C."/>
            <person name="Milne T."/>
            <person name="Madden K."/>
        </authorList>
    </citation>
    <scope>NUCLEOTIDE SEQUENCE [LARGE SCALE GENOMIC DNA]</scope>
    <source>
        <strain evidence="5">NIH 2624 / FGSC A1156</strain>
    </source>
</reference>
<dbReference type="Proteomes" id="UP000007963">
    <property type="component" value="Unassembled WGS sequence"/>
</dbReference>
<dbReference type="Pfam" id="PF00096">
    <property type="entry name" value="zf-C2H2"/>
    <property type="match status" value="1"/>
</dbReference>
<dbReference type="EMBL" id="CH476605">
    <property type="protein sequence ID" value="EAU31653.1"/>
    <property type="molecule type" value="Genomic_DNA"/>
</dbReference>